<dbReference type="PANTHER" id="PTHR28036">
    <property type="entry name" value="DASH COMPLEX SUBUNIT DAD2"/>
    <property type="match status" value="1"/>
</dbReference>
<keyword evidence="8" id="KW-0132">Cell division</keyword>
<feature type="compositionally biased region" description="Basic and acidic residues" evidence="18">
    <location>
        <begin position="99"/>
        <end position="112"/>
    </location>
</feature>
<dbReference type="InterPro" id="IPR013963">
    <property type="entry name" value="DASH_Dad2"/>
</dbReference>
<evidence type="ECO:0000256" key="18">
    <source>
        <dbReference type="SAM" id="MobiDB-lite"/>
    </source>
</evidence>
<evidence type="ECO:0000313" key="19">
    <source>
        <dbReference type="EMBL" id="OKP01470.1"/>
    </source>
</evidence>
<comment type="subcellular location">
    <subcellularLocation>
        <location evidence="3">Chromosome</location>
        <location evidence="3">Centromere</location>
        <location evidence="3">Kinetochore</location>
    </subcellularLocation>
    <subcellularLocation>
        <location evidence="2">Cytoplasm</location>
        <location evidence="2">Cytoskeleton</location>
        <location evidence="2">Spindle</location>
    </subcellularLocation>
    <subcellularLocation>
        <location evidence="1">Nucleus</location>
    </subcellularLocation>
</comment>
<dbReference type="GO" id="GO:0044732">
    <property type="term" value="C:mitotic spindle pole body"/>
    <property type="evidence" value="ECO:0007669"/>
    <property type="project" value="TreeGrafter"/>
</dbReference>
<keyword evidence="12" id="KW-0995">Kinetochore</keyword>
<keyword evidence="9" id="KW-0493">Microtubule</keyword>
<evidence type="ECO:0000256" key="13">
    <source>
        <dbReference type="ARBA" id="ARBA00023212"/>
    </source>
</evidence>
<keyword evidence="16" id="KW-0137">Centromere</keyword>
<evidence type="ECO:0000256" key="11">
    <source>
        <dbReference type="ARBA" id="ARBA00022829"/>
    </source>
</evidence>
<keyword evidence="7" id="KW-0963">Cytoplasm</keyword>
<dbReference type="GO" id="GO:0000278">
    <property type="term" value="P:mitotic cell cycle"/>
    <property type="evidence" value="ECO:0007669"/>
    <property type="project" value="InterPro"/>
</dbReference>
<evidence type="ECO:0000256" key="5">
    <source>
        <dbReference type="ARBA" id="ARBA00020260"/>
    </source>
</evidence>
<comment type="similarity">
    <text evidence="4">Belongs to the DASH complex DAD2 family.</text>
</comment>
<dbReference type="Pfam" id="PF08654">
    <property type="entry name" value="DASH_Dad2"/>
    <property type="match status" value="1"/>
</dbReference>
<dbReference type="EMBL" id="MNBE01000639">
    <property type="protein sequence ID" value="OKP01470.1"/>
    <property type="molecule type" value="Genomic_DNA"/>
</dbReference>
<dbReference type="PANTHER" id="PTHR28036:SF1">
    <property type="entry name" value="DASH COMPLEX SUBUNIT DAD2"/>
    <property type="match status" value="1"/>
</dbReference>
<feature type="compositionally biased region" description="Polar residues" evidence="18">
    <location>
        <begin position="19"/>
        <end position="28"/>
    </location>
</feature>
<dbReference type="STRING" id="1316194.A0A1Q5TML7"/>
<keyword evidence="14" id="KW-0539">Nucleus</keyword>
<keyword evidence="11" id="KW-0159">Chromosome partition</keyword>
<evidence type="ECO:0000256" key="17">
    <source>
        <dbReference type="ARBA" id="ARBA00030568"/>
    </source>
</evidence>
<protein>
    <recommendedName>
        <fullName evidence="5">DASH complex subunit DAD2</fullName>
    </recommendedName>
    <alternativeName>
        <fullName evidence="17">Outer kinetochore protein DAD2</fullName>
    </alternativeName>
</protein>
<sequence length="130" mass="13852">MAYSSRPTSMLPGAGLRQPVSQPSSALSTRIAAKKAELENLRQLRDLSGTLAMQMQALESKIATLKDGTEAVACVLANWDNVLRAISLASTKASGLHDASPDEGKDPARETRLPATLVRIPAEPREKTGE</sequence>
<evidence type="ECO:0000256" key="2">
    <source>
        <dbReference type="ARBA" id="ARBA00004186"/>
    </source>
</evidence>
<evidence type="ECO:0000256" key="16">
    <source>
        <dbReference type="ARBA" id="ARBA00023328"/>
    </source>
</evidence>
<accession>A0A1Q5TML7</accession>
<evidence type="ECO:0000313" key="20">
    <source>
        <dbReference type="Proteomes" id="UP000186955"/>
    </source>
</evidence>
<evidence type="ECO:0000256" key="15">
    <source>
        <dbReference type="ARBA" id="ARBA00023306"/>
    </source>
</evidence>
<keyword evidence="10" id="KW-0498">Mitosis</keyword>
<evidence type="ECO:0000256" key="9">
    <source>
        <dbReference type="ARBA" id="ARBA00022701"/>
    </source>
</evidence>
<evidence type="ECO:0000256" key="14">
    <source>
        <dbReference type="ARBA" id="ARBA00023242"/>
    </source>
</evidence>
<dbReference type="OrthoDB" id="3230169at2759"/>
<evidence type="ECO:0000256" key="3">
    <source>
        <dbReference type="ARBA" id="ARBA00004629"/>
    </source>
</evidence>
<feature type="region of interest" description="Disordered" evidence="18">
    <location>
        <begin position="1"/>
        <end position="28"/>
    </location>
</feature>
<keyword evidence="15" id="KW-0131">Cell cycle</keyword>
<name>A0A1Q5TML7_9EURO</name>
<evidence type="ECO:0000256" key="6">
    <source>
        <dbReference type="ARBA" id="ARBA00022454"/>
    </source>
</evidence>
<evidence type="ECO:0000256" key="4">
    <source>
        <dbReference type="ARBA" id="ARBA00005501"/>
    </source>
</evidence>
<proteinExistence type="inferred from homology"/>
<dbReference type="Proteomes" id="UP000186955">
    <property type="component" value="Unassembled WGS sequence"/>
</dbReference>
<evidence type="ECO:0000256" key="10">
    <source>
        <dbReference type="ARBA" id="ARBA00022776"/>
    </source>
</evidence>
<dbReference type="GO" id="GO:0051301">
    <property type="term" value="P:cell division"/>
    <property type="evidence" value="ECO:0007669"/>
    <property type="project" value="UniProtKB-KW"/>
</dbReference>
<feature type="region of interest" description="Disordered" evidence="18">
    <location>
        <begin position="92"/>
        <end position="115"/>
    </location>
</feature>
<dbReference type="GO" id="GO:0008608">
    <property type="term" value="P:attachment of spindle microtubules to kinetochore"/>
    <property type="evidence" value="ECO:0007669"/>
    <property type="project" value="TreeGrafter"/>
</dbReference>
<keyword evidence="6" id="KW-0158">Chromosome</keyword>
<keyword evidence="20" id="KW-1185">Reference proteome</keyword>
<dbReference type="AlphaFoldDB" id="A0A1Q5TML7"/>
<comment type="caution">
    <text evidence="19">The sequence shown here is derived from an EMBL/GenBank/DDBJ whole genome shotgun (WGS) entry which is preliminary data.</text>
</comment>
<evidence type="ECO:0000256" key="12">
    <source>
        <dbReference type="ARBA" id="ARBA00022838"/>
    </source>
</evidence>
<dbReference type="GO" id="GO:1990023">
    <property type="term" value="C:mitotic spindle midzone"/>
    <property type="evidence" value="ECO:0007669"/>
    <property type="project" value="TreeGrafter"/>
</dbReference>
<reference evidence="19 20" key="1">
    <citation type="submission" date="2016-10" db="EMBL/GenBank/DDBJ databases">
        <title>Genome sequence of the ascomycete fungus Penicillium subrubescens.</title>
        <authorList>
            <person name="De Vries R.P."/>
            <person name="Peng M."/>
            <person name="Dilokpimol A."/>
            <person name="Hilden K."/>
            <person name="Makela M.R."/>
            <person name="Grigoriev I."/>
            <person name="Riley R."/>
            <person name="Granchi Z."/>
        </authorList>
    </citation>
    <scope>NUCLEOTIDE SEQUENCE [LARGE SCALE GENOMIC DNA]</scope>
    <source>
        <strain evidence="19 20">CBS 132785</strain>
    </source>
</reference>
<dbReference type="GO" id="GO:0042729">
    <property type="term" value="C:DASH complex"/>
    <property type="evidence" value="ECO:0007669"/>
    <property type="project" value="InterPro"/>
</dbReference>
<evidence type="ECO:0000256" key="1">
    <source>
        <dbReference type="ARBA" id="ARBA00004123"/>
    </source>
</evidence>
<keyword evidence="13" id="KW-0206">Cytoskeleton</keyword>
<evidence type="ECO:0000256" key="7">
    <source>
        <dbReference type="ARBA" id="ARBA00022490"/>
    </source>
</evidence>
<dbReference type="GO" id="GO:0005874">
    <property type="term" value="C:microtubule"/>
    <property type="evidence" value="ECO:0007669"/>
    <property type="project" value="UniProtKB-KW"/>
</dbReference>
<gene>
    <name evidence="19" type="ORF">PENSUB_7460</name>
</gene>
<organism evidence="19 20">
    <name type="scientific">Penicillium subrubescens</name>
    <dbReference type="NCBI Taxonomy" id="1316194"/>
    <lineage>
        <taxon>Eukaryota</taxon>
        <taxon>Fungi</taxon>
        <taxon>Dikarya</taxon>
        <taxon>Ascomycota</taxon>
        <taxon>Pezizomycotina</taxon>
        <taxon>Eurotiomycetes</taxon>
        <taxon>Eurotiomycetidae</taxon>
        <taxon>Eurotiales</taxon>
        <taxon>Aspergillaceae</taxon>
        <taxon>Penicillium</taxon>
    </lineage>
</organism>
<evidence type="ECO:0000256" key="8">
    <source>
        <dbReference type="ARBA" id="ARBA00022618"/>
    </source>
</evidence>